<evidence type="ECO:0000313" key="1">
    <source>
        <dbReference type="EMBL" id="VFK78208.1"/>
    </source>
</evidence>
<name>A0A451BIZ0_9GAMM</name>
<organism evidence="1">
    <name type="scientific">Candidatus Kentrum sp. SD</name>
    <dbReference type="NCBI Taxonomy" id="2126332"/>
    <lineage>
        <taxon>Bacteria</taxon>
        <taxon>Pseudomonadati</taxon>
        <taxon>Pseudomonadota</taxon>
        <taxon>Gammaproteobacteria</taxon>
        <taxon>Candidatus Kentrum</taxon>
    </lineage>
</organism>
<accession>A0A451BIZ0</accession>
<dbReference type="AlphaFoldDB" id="A0A451BIZ0"/>
<dbReference type="EMBL" id="CAADHB010000009">
    <property type="protein sequence ID" value="VFK78208.1"/>
    <property type="molecule type" value="Genomic_DNA"/>
</dbReference>
<reference evidence="1" key="1">
    <citation type="submission" date="2019-02" db="EMBL/GenBank/DDBJ databases">
        <authorList>
            <person name="Gruber-Vodicka R. H."/>
            <person name="Seah K. B. B."/>
        </authorList>
    </citation>
    <scope>NUCLEOTIDE SEQUENCE</scope>
    <source>
        <strain evidence="1">BECK_S127</strain>
    </source>
</reference>
<gene>
    <name evidence="1" type="ORF">BECKSD772D_GA0070982_100920</name>
</gene>
<protein>
    <submittedName>
        <fullName evidence="1">Transposase</fullName>
    </submittedName>
</protein>
<sequence length="226" mass="25387">MELEPIYRCVAALDVHQAKLTVCVLYEDEAGETQVELREFGGFKRDRKAMAEWVASFRPQQVVMESTGIYWQSPYAAREARDLRSCRECPSRQAGSRSQDRSCRCTVVGHPGSQRFASGQFCSAARLAYSALDFPPDAKTDRYPVWREESHAQTSEALPQTDESWIQGSNWSSEVLNSCHSRTFGGRVKAPSANRSRCYDRTKSQEIVGRKGHIPRAAKEMAGKNG</sequence>
<proteinExistence type="predicted"/>